<reference evidence="4" key="1">
    <citation type="submission" date="2024-04" db="EMBL/GenBank/DDBJ databases">
        <title>Salinicola lusitanus LLJ914,a marine bacterium isolated from the Okinawa Trough.</title>
        <authorList>
            <person name="Li J."/>
        </authorList>
    </citation>
    <scope>NUCLEOTIDE SEQUENCE [LARGE SCALE GENOMIC DNA]</scope>
</reference>
<gene>
    <name evidence="3" type="ORF">WMY93_015622</name>
</gene>
<dbReference type="Proteomes" id="UP001460270">
    <property type="component" value="Unassembled WGS sequence"/>
</dbReference>
<evidence type="ECO:0000256" key="2">
    <source>
        <dbReference type="SAM" id="MobiDB-lite"/>
    </source>
</evidence>
<keyword evidence="1" id="KW-0378">Hydrolase</keyword>
<feature type="region of interest" description="Disordered" evidence="2">
    <location>
        <begin position="669"/>
        <end position="698"/>
    </location>
</feature>
<evidence type="ECO:0000313" key="3">
    <source>
        <dbReference type="EMBL" id="KAK7907010.1"/>
    </source>
</evidence>
<dbReference type="PANTHER" id="PTHR11046">
    <property type="entry name" value="OLIGORIBONUCLEASE, MITOCHONDRIAL"/>
    <property type="match status" value="1"/>
</dbReference>
<dbReference type="AlphaFoldDB" id="A0AAW0NR29"/>
<evidence type="ECO:0000256" key="1">
    <source>
        <dbReference type="ARBA" id="ARBA00022722"/>
    </source>
</evidence>
<keyword evidence="4" id="KW-1185">Reference proteome</keyword>
<keyword evidence="1" id="KW-0540">Nuclease</keyword>
<dbReference type="EMBL" id="JBBPFD010000011">
    <property type="protein sequence ID" value="KAK7907010.1"/>
    <property type="molecule type" value="Genomic_DNA"/>
</dbReference>
<dbReference type="GO" id="GO:0000175">
    <property type="term" value="F:3'-5'-RNA exonuclease activity"/>
    <property type="evidence" value="ECO:0007669"/>
    <property type="project" value="InterPro"/>
</dbReference>
<dbReference type="InterPro" id="IPR022894">
    <property type="entry name" value="Oligoribonuclease"/>
</dbReference>
<dbReference type="PANTHER" id="PTHR11046:SF15">
    <property type="entry name" value="RIBOFLAVIN TRANSPORTER 1 ISOFORM X1"/>
    <property type="match status" value="1"/>
</dbReference>
<organism evidence="3 4">
    <name type="scientific">Mugilogobius chulae</name>
    <name type="common">yellowstripe goby</name>
    <dbReference type="NCBI Taxonomy" id="88201"/>
    <lineage>
        <taxon>Eukaryota</taxon>
        <taxon>Metazoa</taxon>
        <taxon>Chordata</taxon>
        <taxon>Craniata</taxon>
        <taxon>Vertebrata</taxon>
        <taxon>Euteleostomi</taxon>
        <taxon>Actinopterygii</taxon>
        <taxon>Neopterygii</taxon>
        <taxon>Teleostei</taxon>
        <taxon>Neoteleostei</taxon>
        <taxon>Acanthomorphata</taxon>
        <taxon>Gobiaria</taxon>
        <taxon>Gobiiformes</taxon>
        <taxon>Gobioidei</taxon>
        <taxon>Gobiidae</taxon>
        <taxon>Gobionellinae</taxon>
        <taxon>Mugilogobius</taxon>
    </lineage>
</organism>
<proteinExistence type="predicted"/>
<feature type="region of interest" description="Disordered" evidence="2">
    <location>
        <begin position="830"/>
        <end position="851"/>
    </location>
</feature>
<comment type="caution">
    <text evidence="3">The sequence shown here is derived from an EMBL/GenBank/DDBJ whole genome shotgun (WGS) entry which is preliminary data.</text>
</comment>
<name>A0AAW0NR29_9GOBI</name>
<protein>
    <submittedName>
        <fullName evidence="3">Uncharacterized protein</fullName>
    </submittedName>
</protein>
<sequence>MDTSEGYSLSEKAVVDEANLRDEYYWKLVADFIGPQSGEGLDLEQEPCRNRLLIQVGLLREDNNFPWVSIVDWLKKLFPAHKTSDFRRLIERGITTTLSLLGDSRLTFLELAVNFDFVGPICDSIGIERKDLLELKDFSERAQLMEVTNGLVLELDDFIQRENLGPVVIIHWLKNFDSDFCRNGEYSKVLSELKARIKTLRLYCNNSEMKSRRNRRYVANETLLLSPFDLMSLEETQEGPNKAQPVHKRRKKEHPVFKPVTVKEEPEDHEIIEEQMVMTESNTEQNMPDSQDQDIATDLEHISHYDESLTFLDIAIESVLKLSSVYNGITEECQGVCLDLLKNQFTFMRKEKPAVEEFEKTLYRISLGTPVEFIHHNANFIAELHQLIEEQILSLEKEIVQKTGSKLGRDKLPKFHSFVNYEESATSRYIHMACAMLSPKYPDNATFRKHWLAFCSEKKNPSELMEDPTTRINNYFEASAGLIHHFKEIGLFFSDMLALESDKNPNIVLESVATDANDSIIQSFVCVLALIYCKIIGPYWQLLKSAATFTMYPTYLLWLYQAFLDWSKDPTTMLEPYPKSNVFAMVPISEKTYTGVFKFCGYGPTNRELIKVSLKHAVKVIAAAADKHLKNYLPGGKYTQVPSPEMCRKLTRCNFSALMEENPFGQSFFDRKRKTESDASSAGSEVEEENTKSQYVQEHVDDRHYTNSGVVEGEEQSHSLKGRRQVRFPEIMDKDYIIETVKSNGGPCRTQGDVEKMMLRFERMSRAEKVECIRCEVLYQKMILNNTSPYLDGPDGSATTISARLKRALPRVKPGFSLVLAPKLVQKVPKNPRPKVEKAKVNLEPTQLQQS</sequence>
<evidence type="ECO:0000313" key="4">
    <source>
        <dbReference type="Proteomes" id="UP001460270"/>
    </source>
</evidence>
<accession>A0AAW0NR29</accession>